<evidence type="ECO:0000256" key="1">
    <source>
        <dbReference type="SAM" id="Phobius"/>
    </source>
</evidence>
<keyword evidence="1" id="KW-0812">Transmembrane</keyword>
<protein>
    <submittedName>
        <fullName evidence="2">Uncharacterized protein</fullName>
    </submittedName>
</protein>
<dbReference type="Proteomes" id="UP001139648">
    <property type="component" value="Unassembled WGS sequence"/>
</dbReference>
<evidence type="ECO:0000313" key="3">
    <source>
        <dbReference type="Proteomes" id="UP001139648"/>
    </source>
</evidence>
<sequence>MRRTVSPYVTLYATLAVASAAGWAALAVESFLTPPPRDYRDALVLVPWTLYAVVVAGVHRIQRERTGALATAGLAGTLAGMAVSAAGNLGVLLGGDAMVAIAFPVGPGLFSLGLLLFGVATARAGVLPRYAGVALALSQPMAIAIGLSLSWHVPVHPHGSYTGGLGHGIAVLALAAGLAATRRTDRLPSG</sequence>
<comment type="caution">
    <text evidence="2">The sequence shown here is derived from an EMBL/GenBank/DDBJ whole genome shotgun (WGS) entry which is preliminary data.</text>
</comment>
<proteinExistence type="predicted"/>
<dbReference type="RefSeq" id="WP_253742314.1">
    <property type="nucleotide sequence ID" value="NZ_BAABKA010000036.1"/>
</dbReference>
<accession>A0A9X2K0T6</accession>
<dbReference type="EMBL" id="JAMZEB010000002">
    <property type="protein sequence ID" value="MCP2355659.1"/>
    <property type="molecule type" value="Genomic_DNA"/>
</dbReference>
<keyword evidence="3" id="KW-1185">Reference proteome</keyword>
<evidence type="ECO:0000313" key="2">
    <source>
        <dbReference type="EMBL" id="MCP2355659.1"/>
    </source>
</evidence>
<reference evidence="2" key="1">
    <citation type="submission" date="2022-06" db="EMBL/GenBank/DDBJ databases">
        <title>Sequencing the genomes of 1000 actinobacteria strains.</title>
        <authorList>
            <person name="Klenk H.-P."/>
        </authorList>
    </citation>
    <scope>NUCLEOTIDE SEQUENCE</scope>
    <source>
        <strain evidence="2">DSM 46694</strain>
    </source>
</reference>
<keyword evidence="1" id="KW-1133">Transmembrane helix</keyword>
<feature type="transmembrane region" description="Helical" evidence="1">
    <location>
        <begin position="130"/>
        <end position="153"/>
    </location>
</feature>
<gene>
    <name evidence="2" type="ORF">HD597_002679</name>
</gene>
<keyword evidence="1" id="KW-0472">Membrane</keyword>
<name>A0A9X2K0T6_9ACTN</name>
<feature type="transmembrane region" description="Helical" evidence="1">
    <location>
        <begin position="159"/>
        <end position="180"/>
    </location>
</feature>
<feature type="transmembrane region" description="Helical" evidence="1">
    <location>
        <begin position="68"/>
        <end position="91"/>
    </location>
</feature>
<dbReference type="AlphaFoldDB" id="A0A9X2K0T6"/>
<feature type="transmembrane region" description="Helical" evidence="1">
    <location>
        <begin position="43"/>
        <end position="61"/>
    </location>
</feature>
<feature type="transmembrane region" description="Helical" evidence="1">
    <location>
        <begin position="97"/>
        <end position="118"/>
    </location>
</feature>
<organism evidence="2 3">
    <name type="scientific">Nonomuraea thailandensis</name>
    <dbReference type="NCBI Taxonomy" id="1188745"/>
    <lineage>
        <taxon>Bacteria</taxon>
        <taxon>Bacillati</taxon>
        <taxon>Actinomycetota</taxon>
        <taxon>Actinomycetes</taxon>
        <taxon>Streptosporangiales</taxon>
        <taxon>Streptosporangiaceae</taxon>
        <taxon>Nonomuraea</taxon>
    </lineage>
</organism>